<dbReference type="AlphaFoldDB" id="A0A5A7TWF0"/>
<dbReference type="OrthoDB" id="2640446at2759"/>
<dbReference type="GO" id="GO:0003676">
    <property type="term" value="F:nucleic acid binding"/>
    <property type="evidence" value="ECO:0007669"/>
    <property type="project" value="InterPro"/>
</dbReference>
<evidence type="ECO:0000256" key="12">
    <source>
        <dbReference type="ARBA" id="ARBA00022918"/>
    </source>
</evidence>
<dbReference type="GO" id="GO:0006310">
    <property type="term" value="P:DNA recombination"/>
    <property type="evidence" value="ECO:0007669"/>
    <property type="project" value="UniProtKB-KW"/>
</dbReference>
<dbReference type="SUPFAM" id="SSF53098">
    <property type="entry name" value="Ribonuclease H-like"/>
    <property type="match status" value="1"/>
</dbReference>
<evidence type="ECO:0000256" key="7">
    <source>
        <dbReference type="ARBA" id="ARBA00022759"/>
    </source>
</evidence>
<evidence type="ECO:0000313" key="19">
    <source>
        <dbReference type="EMBL" id="KAA0045569.1"/>
    </source>
</evidence>
<dbReference type="GO" id="GO:0005524">
    <property type="term" value="F:ATP binding"/>
    <property type="evidence" value="ECO:0007669"/>
    <property type="project" value="UniProtKB-KW"/>
</dbReference>
<evidence type="ECO:0000256" key="16">
    <source>
        <dbReference type="SAM" id="Coils"/>
    </source>
</evidence>
<dbReference type="GO" id="GO:0006508">
    <property type="term" value="P:proteolysis"/>
    <property type="evidence" value="ECO:0007669"/>
    <property type="project" value="UniProtKB-KW"/>
</dbReference>
<gene>
    <name evidence="19" type="ORF">E6C27_scaffold243G00700</name>
</gene>
<feature type="domain" description="Integrase catalytic" evidence="18">
    <location>
        <begin position="279"/>
        <end position="372"/>
    </location>
</feature>
<dbReference type="EMBL" id="SSTE01014401">
    <property type="protein sequence ID" value="KAA0045569.1"/>
    <property type="molecule type" value="Genomic_DNA"/>
</dbReference>
<dbReference type="InterPro" id="IPR001584">
    <property type="entry name" value="Integrase_cat-core"/>
</dbReference>
<evidence type="ECO:0000256" key="4">
    <source>
        <dbReference type="ARBA" id="ARBA00022722"/>
    </source>
</evidence>
<evidence type="ECO:0000256" key="3">
    <source>
        <dbReference type="ARBA" id="ARBA00022670"/>
    </source>
</evidence>
<proteinExistence type="predicted"/>
<evidence type="ECO:0000256" key="1">
    <source>
        <dbReference type="ARBA" id="ARBA00002180"/>
    </source>
</evidence>
<comment type="function">
    <text evidence="1">The aspartyl protease (PR) mediates the proteolytic cleavages of the Gag and Gag-Pol polyproteins after assembly of the VLP.</text>
</comment>
<feature type="compositionally biased region" description="Basic and acidic residues" evidence="17">
    <location>
        <begin position="123"/>
        <end position="147"/>
    </location>
</feature>
<organism evidence="19 20">
    <name type="scientific">Cucumis melo var. makuwa</name>
    <name type="common">Oriental melon</name>
    <dbReference type="NCBI Taxonomy" id="1194695"/>
    <lineage>
        <taxon>Eukaryota</taxon>
        <taxon>Viridiplantae</taxon>
        <taxon>Streptophyta</taxon>
        <taxon>Embryophyta</taxon>
        <taxon>Tracheophyta</taxon>
        <taxon>Spermatophyta</taxon>
        <taxon>Magnoliopsida</taxon>
        <taxon>eudicotyledons</taxon>
        <taxon>Gunneridae</taxon>
        <taxon>Pentapetalae</taxon>
        <taxon>rosids</taxon>
        <taxon>fabids</taxon>
        <taxon>Cucurbitales</taxon>
        <taxon>Cucurbitaceae</taxon>
        <taxon>Benincaseae</taxon>
        <taxon>Cucumis</taxon>
    </lineage>
</organism>
<keyword evidence="3" id="KW-0645">Protease</keyword>
<keyword evidence="10" id="KW-0460">Magnesium</keyword>
<feature type="region of interest" description="Disordered" evidence="17">
    <location>
        <begin position="123"/>
        <end position="153"/>
    </location>
</feature>
<evidence type="ECO:0000256" key="8">
    <source>
        <dbReference type="ARBA" id="ARBA00022801"/>
    </source>
</evidence>
<evidence type="ECO:0000256" key="9">
    <source>
        <dbReference type="ARBA" id="ARBA00022840"/>
    </source>
</evidence>
<dbReference type="GO" id="GO:0008233">
    <property type="term" value="F:peptidase activity"/>
    <property type="evidence" value="ECO:0007669"/>
    <property type="project" value="UniProtKB-KW"/>
</dbReference>
<evidence type="ECO:0000313" key="20">
    <source>
        <dbReference type="Proteomes" id="UP000321393"/>
    </source>
</evidence>
<keyword evidence="9" id="KW-0067">ATP-binding</keyword>
<feature type="coiled-coil region" evidence="16">
    <location>
        <begin position="44"/>
        <end position="81"/>
    </location>
</feature>
<sequence>MTTTKFEIEKFDGNGDFTLWTKRITAILGSQKALKALECPKELLATLTKSERETMEENKNLDENLDEFKKLTNALNQTEEKMGAESEAAILINLIHDTYKEVKIALEGKNFRRDKNIRYRPYGRKDFNQNRNYQREDRRKGREHGSDHGPVGNEAFKYTEALAATNEKAMEIETEEEDWVLDSRCTYHMTSKKNWFVDYKSQAEDSIYMGNNQDCEIIGLVLLKLSNNREVLLKGVRHVPKLKRNLISLGEHRSKATLDYVHGDLWGPARTHSWGGSRTDNALEFLSNDFNFLCNEFGISKHIIVAYTPQQNKVAERMNRTLMERVKCMILEAKISEHFWAEALAIATYTVNRSLCVSIDAKTPEERWTGATHKLSNLKLFGCTSYAYIKQSKIEPRALKYIVFKENEIYMEYIKVTPSVEQNMNEPCTSHQVEIHSNLKDSNPSSSDQLPTEALPSFHPQEEEEEENTKDLTNYSLTKDKGRRTIKPPRFARADCITNSSTDSIEDDHYSYKDALTSRHNNQWKDVGVQREADRREAGRMREGHMDASGFLFASAISDLSLVRKSWVVTKEAMNDELNSLYKNDTWKLVKKPHGKSMIPCKWVFKKKMIAHFYKNPTGLVACENLELEQLDVTTAFLHGSLEEEIFMEQPKDFEVKGKKELDLGAAKKILGIKILRDRNNNELSLIQKTYTNKVLYRFNMASSKVVSTPLAQHIKISAKDSPRDPPDKQAMSYVPYSNATGNLMYLIVCTRPDLAHSSSLVSRRKILSTTEVEFVAISEALKEAMWLRGIVSELGYKQEAIELMCDNQSAIHLTKKQQYHDRTKHIDVKLHFVHDIIEKRVVKILNVKTEENAADFLTKALSRSKFHQCLNLLNVVDLNKDE</sequence>
<dbReference type="InterPro" id="IPR039537">
    <property type="entry name" value="Retrotran_Ty1/copia-like"/>
</dbReference>
<dbReference type="CDD" id="cd09272">
    <property type="entry name" value="RNase_HI_RT_Ty1"/>
    <property type="match status" value="1"/>
</dbReference>
<keyword evidence="13" id="KW-0548">Nucleotidyltransferase</keyword>
<evidence type="ECO:0000256" key="13">
    <source>
        <dbReference type="ARBA" id="ARBA00022932"/>
    </source>
</evidence>
<dbReference type="GO" id="GO:0003887">
    <property type="term" value="F:DNA-directed DNA polymerase activity"/>
    <property type="evidence" value="ECO:0007669"/>
    <property type="project" value="UniProtKB-KW"/>
</dbReference>
<dbReference type="PANTHER" id="PTHR42648">
    <property type="entry name" value="TRANSPOSASE, PUTATIVE-RELATED"/>
    <property type="match status" value="1"/>
</dbReference>
<keyword evidence="5" id="KW-0479">Metal-binding</keyword>
<keyword evidence="6" id="KW-0547">Nucleotide-binding</keyword>
<keyword evidence="14" id="KW-0917">Virion maturation</keyword>
<name>A0A5A7TWF0_CUCMM</name>
<evidence type="ECO:0000256" key="14">
    <source>
        <dbReference type="ARBA" id="ARBA00023113"/>
    </source>
</evidence>
<keyword evidence="7" id="KW-0255">Endonuclease</keyword>
<feature type="region of interest" description="Disordered" evidence="17">
    <location>
        <begin position="438"/>
        <end position="484"/>
    </location>
</feature>
<dbReference type="GO" id="GO:0015074">
    <property type="term" value="P:DNA integration"/>
    <property type="evidence" value="ECO:0007669"/>
    <property type="project" value="UniProtKB-KW"/>
</dbReference>
<dbReference type="GO" id="GO:0003964">
    <property type="term" value="F:RNA-directed DNA polymerase activity"/>
    <property type="evidence" value="ECO:0007669"/>
    <property type="project" value="UniProtKB-KW"/>
</dbReference>
<evidence type="ECO:0000256" key="6">
    <source>
        <dbReference type="ARBA" id="ARBA00022741"/>
    </source>
</evidence>
<dbReference type="InterPro" id="IPR036397">
    <property type="entry name" value="RNaseH_sf"/>
</dbReference>
<evidence type="ECO:0000256" key="15">
    <source>
        <dbReference type="ARBA" id="ARBA00023172"/>
    </source>
</evidence>
<keyword evidence="4" id="KW-0540">Nuclease</keyword>
<dbReference type="Proteomes" id="UP000321393">
    <property type="component" value="Unassembled WGS sequence"/>
</dbReference>
<dbReference type="InterPro" id="IPR054722">
    <property type="entry name" value="PolX-like_BBD"/>
</dbReference>
<dbReference type="Pfam" id="PF22936">
    <property type="entry name" value="Pol_BBD"/>
    <property type="match status" value="1"/>
</dbReference>
<evidence type="ECO:0000256" key="10">
    <source>
        <dbReference type="ARBA" id="ARBA00022842"/>
    </source>
</evidence>
<evidence type="ECO:0000256" key="11">
    <source>
        <dbReference type="ARBA" id="ARBA00022908"/>
    </source>
</evidence>
<dbReference type="GO" id="GO:0046872">
    <property type="term" value="F:metal ion binding"/>
    <property type="evidence" value="ECO:0007669"/>
    <property type="project" value="UniProtKB-KW"/>
</dbReference>
<dbReference type="GO" id="GO:0004519">
    <property type="term" value="F:endonuclease activity"/>
    <property type="evidence" value="ECO:0007669"/>
    <property type="project" value="UniProtKB-KW"/>
</dbReference>
<keyword evidence="12" id="KW-0695">RNA-directed DNA polymerase</keyword>
<accession>A0A5A7TWF0</accession>
<evidence type="ECO:0000256" key="2">
    <source>
        <dbReference type="ARBA" id="ARBA00022612"/>
    </source>
</evidence>
<keyword evidence="15" id="KW-0233">DNA recombination</keyword>
<keyword evidence="16" id="KW-0175">Coiled coil</keyword>
<keyword evidence="13" id="KW-0808">Transferase</keyword>
<reference evidence="19 20" key="1">
    <citation type="submission" date="2019-08" db="EMBL/GenBank/DDBJ databases">
        <title>Draft genome sequences of two oriental melons (Cucumis melo L. var makuwa).</title>
        <authorList>
            <person name="Kwon S.-Y."/>
        </authorList>
    </citation>
    <scope>NUCLEOTIDE SEQUENCE [LARGE SCALE GENOMIC DNA]</scope>
    <source>
        <strain evidence="20">cv. SW 3</strain>
        <tissue evidence="19">Leaf</tissue>
    </source>
</reference>
<evidence type="ECO:0000259" key="18">
    <source>
        <dbReference type="PROSITE" id="PS50994"/>
    </source>
</evidence>
<evidence type="ECO:0000256" key="17">
    <source>
        <dbReference type="SAM" id="MobiDB-lite"/>
    </source>
</evidence>
<keyword evidence="13" id="KW-0239">DNA-directed DNA polymerase</keyword>
<dbReference type="PROSITE" id="PS50994">
    <property type="entry name" value="INTEGRASE"/>
    <property type="match status" value="1"/>
</dbReference>
<protein>
    <submittedName>
        <fullName evidence="19">Retroelement pol polyprotein</fullName>
    </submittedName>
</protein>
<dbReference type="PANTHER" id="PTHR42648:SF11">
    <property type="entry name" value="TRANSPOSON TY4-P GAG-POL POLYPROTEIN"/>
    <property type="match status" value="1"/>
</dbReference>
<feature type="compositionally biased region" description="Polar residues" evidence="17">
    <location>
        <begin position="440"/>
        <end position="450"/>
    </location>
</feature>
<comment type="caution">
    <text evidence="19">The sequence shown here is derived from an EMBL/GenBank/DDBJ whole genome shotgun (WGS) entry which is preliminary data.</text>
</comment>
<keyword evidence="2" id="KW-1188">Viral release from host cell</keyword>
<keyword evidence="11" id="KW-0229">DNA integration</keyword>
<dbReference type="Gene3D" id="3.30.420.10">
    <property type="entry name" value="Ribonuclease H-like superfamily/Ribonuclease H"/>
    <property type="match status" value="1"/>
</dbReference>
<keyword evidence="8" id="KW-0378">Hydrolase</keyword>
<evidence type="ECO:0000256" key="5">
    <source>
        <dbReference type="ARBA" id="ARBA00022723"/>
    </source>
</evidence>
<dbReference type="InterPro" id="IPR012337">
    <property type="entry name" value="RNaseH-like_sf"/>
</dbReference>